<evidence type="ECO:0000313" key="10">
    <source>
        <dbReference type="Proteomes" id="UP000240883"/>
    </source>
</evidence>
<dbReference type="PROSITE" id="PS00216">
    <property type="entry name" value="SUGAR_TRANSPORT_1"/>
    <property type="match status" value="1"/>
</dbReference>
<dbReference type="Pfam" id="PF00083">
    <property type="entry name" value="Sugar_tr"/>
    <property type="match status" value="1"/>
</dbReference>
<evidence type="ECO:0000313" key="9">
    <source>
        <dbReference type="EMBL" id="PSN70425.1"/>
    </source>
</evidence>
<keyword evidence="10" id="KW-1185">Reference proteome</keyword>
<dbReference type="GO" id="GO:0016020">
    <property type="term" value="C:membrane"/>
    <property type="evidence" value="ECO:0007669"/>
    <property type="project" value="UniProtKB-SubCell"/>
</dbReference>
<dbReference type="InterPro" id="IPR050360">
    <property type="entry name" value="MFS_Sugar_Transporters"/>
</dbReference>
<keyword evidence="5 7" id="KW-1133">Transmembrane helix</keyword>
<reference evidence="9 10" key="1">
    <citation type="journal article" date="2018" name="Front. Microbiol.">
        <title>Genome-Wide Analysis of Corynespora cassiicola Leaf Fall Disease Putative Effectors.</title>
        <authorList>
            <person name="Lopez D."/>
            <person name="Ribeiro S."/>
            <person name="Label P."/>
            <person name="Fumanal B."/>
            <person name="Venisse J.S."/>
            <person name="Kohler A."/>
            <person name="de Oliveira R.R."/>
            <person name="Labutti K."/>
            <person name="Lipzen A."/>
            <person name="Lail K."/>
            <person name="Bauer D."/>
            <person name="Ohm R.A."/>
            <person name="Barry K.W."/>
            <person name="Spatafora J."/>
            <person name="Grigoriev I.V."/>
            <person name="Martin F.M."/>
            <person name="Pujade-Renaud V."/>
        </authorList>
    </citation>
    <scope>NUCLEOTIDE SEQUENCE [LARGE SCALE GENOMIC DNA]</scope>
    <source>
        <strain evidence="9 10">Philippines</strain>
    </source>
</reference>
<evidence type="ECO:0000256" key="4">
    <source>
        <dbReference type="ARBA" id="ARBA00022692"/>
    </source>
</evidence>
<sequence>MGAAEPKTRSKKTSDDLLAVLPDDKPWYRKAHLVKLHFCIISLMLFSSANGYDGSLMNGLQALHQWETFMKTPVGAWLGFMNAIYWLGMGISYPMATFVANKFGRKIGVYIGYIFLLSGSLVVISDNHVAFIISRFLVGCASAWFGNAVPLLINEVSHPIYRGIMSALFMCGWYVGGTIAAFVTFGTRNVPSDWAWRIPTILQLLLPALALPGLIVAPESPRWLVSVGRVNEARGILTKCHAGGDPTSALVEYEIIEITTTIRMESELTGANYAELWKTRGNRHRLFISVSLGVFSQWCGNGVVSYYLAIVLRTVGITSVTHQTLIAGMLQIWNLLLASAAALSVDKLGRRPLFLASTSIMLLGYILVTALSGSFAEMGSPSIGIAVIPFLFVFFAGYDIALTPFLTAYPCEIWPYRLRSHGLTITWVTVVVANFFNTFVNPIALDAIGWKYYFVFIVVLVAMGFTVYFFYPETRGYTLEHMAVIFDGEESAPPSAERAEKVYGAVEKAGSTTTYEEKA</sequence>
<protein>
    <submittedName>
        <fullName evidence="9">General substrate transporter</fullName>
    </submittedName>
</protein>
<dbReference type="AlphaFoldDB" id="A0A2T2NYC6"/>
<feature type="transmembrane region" description="Helical" evidence="7">
    <location>
        <begin position="160"/>
        <end position="182"/>
    </location>
</feature>
<dbReference type="FunFam" id="1.20.1250.20:FF:000134">
    <property type="entry name" value="MFS sugar transporter protein"/>
    <property type="match status" value="1"/>
</dbReference>
<accession>A0A2T2NYC6</accession>
<feature type="transmembrane region" description="Helical" evidence="7">
    <location>
        <begin position="383"/>
        <end position="409"/>
    </location>
</feature>
<comment type="subcellular location">
    <subcellularLocation>
        <location evidence="1">Membrane</location>
        <topology evidence="1">Multi-pass membrane protein</topology>
    </subcellularLocation>
</comment>
<feature type="transmembrane region" description="Helical" evidence="7">
    <location>
        <begin position="421"/>
        <end position="440"/>
    </location>
</feature>
<evidence type="ECO:0000256" key="2">
    <source>
        <dbReference type="ARBA" id="ARBA00010992"/>
    </source>
</evidence>
<dbReference type="OrthoDB" id="6133115at2759"/>
<feature type="domain" description="Major facilitator superfamily (MFS) profile" evidence="8">
    <location>
        <begin position="39"/>
        <end position="475"/>
    </location>
</feature>
<dbReference type="InterPro" id="IPR020846">
    <property type="entry name" value="MFS_dom"/>
</dbReference>
<evidence type="ECO:0000256" key="3">
    <source>
        <dbReference type="ARBA" id="ARBA00022448"/>
    </source>
</evidence>
<feature type="transmembrane region" description="Helical" evidence="7">
    <location>
        <begin position="286"/>
        <end position="312"/>
    </location>
</feature>
<dbReference type="GO" id="GO:0005351">
    <property type="term" value="F:carbohydrate:proton symporter activity"/>
    <property type="evidence" value="ECO:0007669"/>
    <property type="project" value="TreeGrafter"/>
</dbReference>
<evidence type="ECO:0000256" key="1">
    <source>
        <dbReference type="ARBA" id="ARBA00004141"/>
    </source>
</evidence>
<dbReference type="InterPro" id="IPR036259">
    <property type="entry name" value="MFS_trans_sf"/>
</dbReference>
<gene>
    <name evidence="9" type="ORF">BS50DRAFT_662646</name>
</gene>
<evidence type="ECO:0000256" key="5">
    <source>
        <dbReference type="ARBA" id="ARBA00022989"/>
    </source>
</evidence>
<comment type="similarity">
    <text evidence="2">Belongs to the major facilitator superfamily. Sugar transporter (TC 2.A.1.1) family.</text>
</comment>
<feature type="transmembrane region" description="Helical" evidence="7">
    <location>
        <begin position="352"/>
        <end position="371"/>
    </location>
</feature>
<evidence type="ECO:0000256" key="6">
    <source>
        <dbReference type="ARBA" id="ARBA00023136"/>
    </source>
</evidence>
<dbReference type="SUPFAM" id="SSF103473">
    <property type="entry name" value="MFS general substrate transporter"/>
    <property type="match status" value="1"/>
</dbReference>
<dbReference type="PROSITE" id="PS50850">
    <property type="entry name" value="MFS"/>
    <property type="match status" value="1"/>
</dbReference>
<dbReference type="InterPro" id="IPR005828">
    <property type="entry name" value="MFS_sugar_transport-like"/>
</dbReference>
<evidence type="ECO:0000256" key="7">
    <source>
        <dbReference type="SAM" id="Phobius"/>
    </source>
</evidence>
<proteinExistence type="inferred from homology"/>
<keyword evidence="3" id="KW-0813">Transport</keyword>
<dbReference type="EMBL" id="KZ678132">
    <property type="protein sequence ID" value="PSN70425.1"/>
    <property type="molecule type" value="Genomic_DNA"/>
</dbReference>
<dbReference type="PANTHER" id="PTHR48022">
    <property type="entry name" value="PLASTIDIC GLUCOSE TRANSPORTER 4"/>
    <property type="match status" value="1"/>
</dbReference>
<evidence type="ECO:0000259" key="8">
    <source>
        <dbReference type="PROSITE" id="PS50850"/>
    </source>
</evidence>
<feature type="transmembrane region" description="Helical" evidence="7">
    <location>
        <begin position="452"/>
        <end position="471"/>
    </location>
</feature>
<organism evidence="9 10">
    <name type="scientific">Corynespora cassiicola Philippines</name>
    <dbReference type="NCBI Taxonomy" id="1448308"/>
    <lineage>
        <taxon>Eukaryota</taxon>
        <taxon>Fungi</taxon>
        <taxon>Dikarya</taxon>
        <taxon>Ascomycota</taxon>
        <taxon>Pezizomycotina</taxon>
        <taxon>Dothideomycetes</taxon>
        <taxon>Pleosporomycetidae</taxon>
        <taxon>Pleosporales</taxon>
        <taxon>Corynesporascaceae</taxon>
        <taxon>Corynespora</taxon>
    </lineage>
</organism>
<dbReference type="Proteomes" id="UP000240883">
    <property type="component" value="Unassembled WGS sequence"/>
</dbReference>
<feature type="transmembrane region" description="Helical" evidence="7">
    <location>
        <begin position="130"/>
        <end position="153"/>
    </location>
</feature>
<dbReference type="InterPro" id="IPR005829">
    <property type="entry name" value="Sugar_transporter_CS"/>
</dbReference>
<feature type="transmembrane region" description="Helical" evidence="7">
    <location>
        <begin position="107"/>
        <end position="124"/>
    </location>
</feature>
<dbReference type="PANTHER" id="PTHR48022:SF3">
    <property type="entry name" value="HEXOSE TRANSPORTER PROTEIN (AFU_ORTHOLOGUE AFUA_8G04480)-RELATED"/>
    <property type="match status" value="1"/>
</dbReference>
<name>A0A2T2NYC6_CORCC</name>
<keyword evidence="6 7" id="KW-0472">Membrane</keyword>
<keyword evidence="4 7" id="KW-0812">Transmembrane</keyword>
<dbReference type="Gene3D" id="1.20.1250.20">
    <property type="entry name" value="MFS general substrate transporter like domains"/>
    <property type="match status" value="1"/>
</dbReference>
<feature type="transmembrane region" description="Helical" evidence="7">
    <location>
        <begin position="72"/>
        <end position="95"/>
    </location>
</feature>
<feature type="transmembrane region" description="Helical" evidence="7">
    <location>
        <begin position="324"/>
        <end position="345"/>
    </location>
</feature>